<organism evidence="2 3">
    <name type="scientific">Dichotomopilus funicola</name>
    <dbReference type="NCBI Taxonomy" id="1934379"/>
    <lineage>
        <taxon>Eukaryota</taxon>
        <taxon>Fungi</taxon>
        <taxon>Dikarya</taxon>
        <taxon>Ascomycota</taxon>
        <taxon>Pezizomycotina</taxon>
        <taxon>Sordariomycetes</taxon>
        <taxon>Sordariomycetidae</taxon>
        <taxon>Sordariales</taxon>
        <taxon>Chaetomiaceae</taxon>
        <taxon>Dichotomopilus</taxon>
    </lineage>
</organism>
<dbReference type="PANTHER" id="PTHR38797:SF6">
    <property type="match status" value="1"/>
</dbReference>
<gene>
    <name evidence="2" type="ORF">C8A04DRAFT_12886</name>
</gene>
<feature type="compositionally biased region" description="Basic and acidic residues" evidence="1">
    <location>
        <begin position="46"/>
        <end position="58"/>
    </location>
</feature>
<dbReference type="InterPro" id="IPR022085">
    <property type="entry name" value="OpdG"/>
</dbReference>
<name>A0AAN6ZMD2_9PEZI</name>
<evidence type="ECO:0000256" key="1">
    <source>
        <dbReference type="SAM" id="MobiDB-lite"/>
    </source>
</evidence>
<sequence length="284" mass="30808">MSATPVQQLLEPLAGASPSSATSDDAVQAAVQGFNDLAQQQYRPHQQQDQEQEQKQDGGDNTATAAGPASSALGDFLWDAFGAVFKAVGRTPAAQQGKLLDFLTQLQAIKATDNDGKTLKHEDGEVWNDLPSFGWVARDLWNFDANNLSAEDRAKVENWTAFLAQLTARSASGATDSPFDFSTFALWAMRDAFETNQQGAASQPAARLAALWVRFAGDRLRQLSVDATALSGRLGAPAGKYAEREWKGFNEDRWNAWGEELKAAQNQYASDDTIEQAVKHVVGL</sequence>
<dbReference type="PANTHER" id="PTHR38797">
    <property type="entry name" value="NUCLEAR PORE COMPLEX PROTEIN NUP85-RELATED"/>
    <property type="match status" value="1"/>
</dbReference>
<keyword evidence="3" id="KW-1185">Reference proteome</keyword>
<reference evidence="2" key="2">
    <citation type="submission" date="2023-05" db="EMBL/GenBank/DDBJ databases">
        <authorList>
            <consortium name="Lawrence Berkeley National Laboratory"/>
            <person name="Steindorff A."/>
            <person name="Hensen N."/>
            <person name="Bonometti L."/>
            <person name="Westerberg I."/>
            <person name="Brannstrom I.O."/>
            <person name="Guillou S."/>
            <person name="Cros-Aarteil S."/>
            <person name="Calhoun S."/>
            <person name="Haridas S."/>
            <person name="Kuo A."/>
            <person name="Mondo S."/>
            <person name="Pangilinan J."/>
            <person name="Riley R."/>
            <person name="Labutti K."/>
            <person name="Andreopoulos B."/>
            <person name="Lipzen A."/>
            <person name="Chen C."/>
            <person name="Yanf M."/>
            <person name="Daum C."/>
            <person name="Ng V."/>
            <person name="Clum A."/>
            <person name="Ohm R."/>
            <person name="Martin F."/>
            <person name="Silar P."/>
            <person name="Natvig D."/>
            <person name="Lalanne C."/>
            <person name="Gautier V."/>
            <person name="Ament-Velasquez S.L."/>
            <person name="Kruys A."/>
            <person name="Hutchinson M.I."/>
            <person name="Powell A.J."/>
            <person name="Barry K."/>
            <person name="Miller A.N."/>
            <person name="Grigoriev I.V."/>
            <person name="Debuchy R."/>
            <person name="Gladieux P."/>
            <person name="Thoren M.H."/>
            <person name="Johannesson H."/>
        </authorList>
    </citation>
    <scope>NUCLEOTIDE SEQUENCE</scope>
    <source>
        <strain evidence="2">CBS 141.50</strain>
    </source>
</reference>
<dbReference type="Pfam" id="PF12311">
    <property type="entry name" value="DUF3632"/>
    <property type="match status" value="1"/>
</dbReference>
<accession>A0AAN6ZMD2</accession>
<dbReference type="InterPro" id="IPR053204">
    <property type="entry name" value="Oxopyrrolidines_Biosynth-assoc"/>
</dbReference>
<reference evidence="2" key="1">
    <citation type="journal article" date="2023" name="Mol. Phylogenet. Evol.">
        <title>Genome-scale phylogeny and comparative genomics of the fungal order Sordariales.</title>
        <authorList>
            <person name="Hensen N."/>
            <person name="Bonometti L."/>
            <person name="Westerberg I."/>
            <person name="Brannstrom I.O."/>
            <person name="Guillou S."/>
            <person name="Cros-Aarteil S."/>
            <person name="Calhoun S."/>
            <person name="Haridas S."/>
            <person name="Kuo A."/>
            <person name="Mondo S."/>
            <person name="Pangilinan J."/>
            <person name="Riley R."/>
            <person name="LaButti K."/>
            <person name="Andreopoulos B."/>
            <person name="Lipzen A."/>
            <person name="Chen C."/>
            <person name="Yan M."/>
            <person name="Daum C."/>
            <person name="Ng V."/>
            <person name="Clum A."/>
            <person name="Steindorff A."/>
            <person name="Ohm R.A."/>
            <person name="Martin F."/>
            <person name="Silar P."/>
            <person name="Natvig D.O."/>
            <person name="Lalanne C."/>
            <person name="Gautier V."/>
            <person name="Ament-Velasquez S.L."/>
            <person name="Kruys A."/>
            <person name="Hutchinson M.I."/>
            <person name="Powell A.J."/>
            <person name="Barry K."/>
            <person name="Miller A.N."/>
            <person name="Grigoriev I.V."/>
            <person name="Debuchy R."/>
            <person name="Gladieux P."/>
            <person name="Hiltunen Thoren M."/>
            <person name="Johannesson H."/>
        </authorList>
    </citation>
    <scope>NUCLEOTIDE SEQUENCE</scope>
    <source>
        <strain evidence="2">CBS 141.50</strain>
    </source>
</reference>
<feature type="region of interest" description="Disordered" evidence="1">
    <location>
        <begin position="1"/>
        <end position="68"/>
    </location>
</feature>
<dbReference type="GeneID" id="87814113"/>
<comment type="caution">
    <text evidence="2">The sequence shown here is derived from an EMBL/GenBank/DDBJ whole genome shotgun (WGS) entry which is preliminary data.</text>
</comment>
<dbReference type="AlphaFoldDB" id="A0AAN6ZMD2"/>
<protein>
    <submittedName>
        <fullName evidence="2">Uncharacterized protein</fullName>
    </submittedName>
</protein>
<dbReference type="EMBL" id="MU853592">
    <property type="protein sequence ID" value="KAK4142929.1"/>
    <property type="molecule type" value="Genomic_DNA"/>
</dbReference>
<evidence type="ECO:0000313" key="3">
    <source>
        <dbReference type="Proteomes" id="UP001302676"/>
    </source>
</evidence>
<proteinExistence type="predicted"/>
<dbReference type="RefSeq" id="XP_062636300.1">
    <property type="nucleotide sequence ID" value="XM_062777500.1"/>
</dbReference>
<evidence type="ECO:0000313" key="2">
    <source>
        <dbReference type="EMBL" id="KAK4142929.1"/>
    </source>
</evidence>
<dbReference type="Proteomes" id="UP001302676">
    <property type="component" value="Unassembled WGS sequence"/>
</dbReference>